<evidence type="ECO:0000256" key="1">
    <source>
        <dbReference type="SAM" id="SignalP"/>
    </source>
</evidence>
<proteinExistence type="evidence at transcript level"/>
<feature type="signal peptide" evidence="1">
    <location>
        <begin position="1"/>
        <end position="25"/>
    </location>
</feature>
<sequence>MRNLDVGLLTVAVLFALHTVPRCFGMDDDIDWGGTSGNECDHSQQCYEGYECCVSSSDGNRCKPLAQIGQRCSEEGAGGGVYKGDCPCVKPHTCGDKGEGIKICEAPKG</sequence>
<protein>
    <submittedName>
        <fullName evidence="2">Uncharacterized protein</fullName>
    </submittedName>
</protein>
<organism evidence="2">
    <name type="scientific">Rhipicephalus pulchellus</name>
    <name type="common">Yellow backed tick</name>
    <name type="synonym">Dermacentor pulchellus</name>
    <dbReference type="NCBI Taxonomy" id="72859"/>
    <lineage>
        <taxon>Eukaryota</taxon>
        <taxon>Metazoa</taxon>
        <taxon>Ecdysozoa</taxon>
        <taxon>Arthropoda</taxon>
        <taxon>Chelicerata</taxon>
        <taxon>Arachnida</taxon>
        <taxon>Acari</taxon>
        <taxon>Parasitiformes</taxon>
        <taxon>Ixodida</taxon>
        <taxon>Ixodoidea</taxon>
        <taxon>Ixodidae</taxon>
        <taxon>Rhipicephalinae</taxon>
        <taxon>Rhipicephalus</taxon>
        <taxon>Rhipicephalus</taxon>
    </lineage>
</organism>
<dbReference type="Gene3D" id="2.10.80.10">
    <property type="entry name" value="Lipase, subunit A"/>
    <property type="match status" value="1"/>
</dbReference>
<reference evidence="2" key="1">
    <citation type="submission" date="2012-11" db="EMBL/GenBank/DDBJ databases">
        <authorList>
            <person name="Lucero-Rivera Y.E."/>
            <person name="Tovar-Ramirez D."/>
        </authorList>
    </citation>
    <scope>NUCLEOTIDE SEQUENCE</scope>
    <source>
        <tissue evidence="2">Salivary gland</tissue>
    </source>
</reference>
<evidence type="ECO:0000313" key="2">
    <source>
        <dbReference type="EMBL" id="JAA55641.1"/>
    </source>
</evidence>
<keyword evidence="1" id="KW-0732">Signal</keyword>
<dbReference type="AlphaFoldDB" id="L7LUB1"/>
<dbReference type="EMBL" id="GACK01009393">
    <property type="protein sequence ID" value="JAA55641.1"/>
    <property type="molecule type" value="mRNA"/>
</dbReference>
<name>L7LUB1_RHIPC</name>
<accession>L7LUB1</accession>
<reference evidence="2" key="2">
    <citation type="journal article" date="2015" name="J. Proteomics">
        <title>Sexual differences in the sialomes of the zebra tick, Rhipicephalus pulchellus.</title>
        <authorList>
            <person name="Tan A.W."/>
            <person name="Francischetti I.M."/>
            <person name="Slovak M."/>
            <person name="Kini R.M."/>
            <person name="Ribeiro J.M."/>
        </authorList>
    </citation>
    <scope>NUCLEOTIDE SEQUENCE</scope>
    <source>
        <tissue evidence="2">Salivary gland</tissue>
    </source>
</reference>
<feature type="chain" id="PRO_5003980276" evidence="1">
    <location>
        <begin position="26"/>
        <end position="109"/>
    </location>
</feature>